<dbReference type="GO" id="GO:0042025">
    <property type="term" value="C:host cell nucleus"/>
    <property type="evidence" value="ECO:0007669"/>
    <property type="project" value="UniProtKB-SubCell"/>
</dbReference>
<keyword evidence="6" id="KW-0235">DNA replication</keyword>
<evidence type="ECO:0000256" key="9">
    <source>
        <dbReference type="ARBA" id="ARBA00022741"/>
    </source>
</evidence>
<dbReference type="GO" id="GO:0000166">
    <property type="term" value="F:nucleotide binding"/>
    <property type="evidence" value="ECO:0007669"/>
    <property type="project" value="UniProtKB-KW"/>
</dbReference>
<keyword evidence="5" id="KW-0548">Nucleotidyltransferase</keyword>
<evidence type="ECO:0000256" key="13">
    <source>
        <dbReference type="ARBA" id="ARBA00023125"/>
    </source>
</evidence>
<dbReference type="GO" id="GO:0046872">
    <property type="term" value="F:metal ion binding"/>
    <property type="evidence" value="ECO:0007669"/>
    <property type="project" value="UniProtKB-KW"/>
</dbReference>
<dbReference type="GO" id="GO:0003677">
    <property type="term" value="F:DNA binding"/>
    <property type="evidence" value="ECO:0007669"/>
    <property type="project" value="UniProtKB-KW"/>
</dbReference>
<protein>
    <recommendedName>
        <fullName evidence="2">Replication-associated protein</fullName>
    </recommendedName>
</protein>
<keyword evidence="3" id="KW-1048">Host nucleus</keyword>
<dbReference type="EMBL" id="MN621471">
    <property type="protein sequence ID" value="QJQ37741.1"/>
    <property type="molecule type" value="Genomic_DNA"/>
</dbReference>
<evidence type="ECO:0000256" key="8">
    <source>
        <dbReference type="ARBA" id="ARBA00022723"/>
    </source>
</evidence>
<keyword evidence="7" id="KW-0540">Nuclease</keyword>
<proteinExistence type="predicted"/>
<sequence length="249" mass="28682">MVIDKEVGSEGTPHLHLFLHLEKPEYLSYLKKVCERAHWEPVKNRGKCIEYCSKGEVVVSRLLEQPRKRQLSDAVQCLREQGMAGVARAYPEQFVLHARGLQALQQALLSGVPKPVPRVSWYWGTTGSGKTRAAMEGVNADNIYVIEQPPTKQGNLWFDGYCGQSRAVLDDYRPYWCSFSFLLRLLDRYDIQVPVKGGFVHFIPEEIIITTPKNIEDTFLNYRSEEDILQIKRRVHRVVHFVSLNRVEP</sequence>
<dbReference type="InterPro" id="IPR027417">
    <property type="entry name" value="P-loop_NTPase"/>
</dbReference>
<reference evidence="15" key="1">
    <citation type="submission" date="2019-10" db="EMBL/GenBank/DDBJ databases">
        <authorList>
            <person name="Liu Q."/>
            <person name="Zhang W."/>
        </authorList>
    </citation>
    <scope>NUCLEOTIDE SEQUENCE</scope>
    <source>
        <strain evidence="15">UJSL008</strain>
    </source>
</reference>
<feature type="domain" description="CRESS-DNA virus Rep endonuclease" evidence="14">
    <location>
        <begin position="1"/>
        <end position="68"/>
    </location>
</feature>
<keyword evidence="9" id="KW-0547">Nucleotide-binding</keyword>
<dbReference type="Gene3D" id="3.40.1310.20">
    <property type="match status" value="1"/>
</dbReference>
<dbReference type="PROSITE" id="PS52020">
    <property type="entry name" value="CRESS_DNA_REP"/>
    <property type="match status" value="1"/>
</dbReference>
<evidence type="ECO:0000256" key="12">
    <source>
        <dbReference type="ARBA" id="ARBA00023124"/>
    </source>
</evidence>
<keyword evidence="10" id="KW-0255">Endonuclease</keyword>
<evidence type="ECO:0000256" key="7">
    <source>
        <dbReference type="ARBA" id="ARBA00022722"/>
    </source>
</evidence>
<keyword evidence="12" id="KW-0190">Covalent protein-DNA linkage</keyword>
<dbReference type="GO" id="GO:0016779">
    <property type="term" value="F:nucleotidyltransferase activity"/>
    <property type="evidence" value="ECO:0007669"/>
    <property type="project" value="UniProtKB-KW"/>
</dbReference>
<evidence type="ECO:0000259" key="14">
    <source>
        <dbReference type="PROSITE" id="PS52020"/>
    </source>
</evidence>
<dbReference type="SUPFAM" id="SSF52540">
    <property type="entry name" value="P-loop containing nucleoside triphosphate hydrolases"/>
    <property type="match status" value="1"/>
</dbReference>
<keyword evidence="13" id="KW-0238">DNA-binding</keyword>
<dbReference type="InterPro" id="IPR049912">
    <property type="entry name" value="CRESS_DNA_REP"/>
</dbReference>
<name>A0A6M4B8X3_9VIRU</name>
<evidence type="ECO:0000256" key="6">
    <source>
        <dbReference type="ARBA" id="ARBA00022705"/>
    </source>
</evidence>
<evidence type="ECO:0000256" key="11">
    <source>
        <dbReference type="ARBA" id="ARBA00022801"/>
    </source>
</evidence>
<organism evidence="15">
    <name type="scientific">Cressdnaviricota sp</name>
    <dbReference type="NCBI Taxonomy" id="2748378"/>
    <lineage>
        <taxon>Viruses</taxon>
        <taxon>Monodnaviria</taxon>
        <taxon>Shotokuvirae</taxon>
        <taxon>Cressdnaviricota</taxon>
    </lineage>
</organism>
<comment type="subcellular location">
    <subcellularLocation>
        <location evidence="1">Host nucleus</location>
    </subcellularLocation>
</comment>
<evidence type="ECO:0000256" key="3">
    <source>
        <dbReference type="ARBA" id="ARBA00022562"/>
    </source>
</evidence>
<accession>A0A6M4B8X3</accession>
<evidence type="ECO:0000256" key="10">
    <source>
        <dbReference type="ARBA" id="ARBA00022759"/>
    </source>
</evidence>
<evidence type="ECO:0000256" key="5">
    <source>
        <dbReference type="ARBA" id="ARBA00022695"/>
    </source>
</evidence>
<evidence type="ECO:0000256" key="2">
    <source>
        <dbReference type="ARBA" id="ARBA00014531"/>
    </source>
</evidence>
<dbReference type="GO" id="GO:0006260">
    <property type="term" value="P:DNA replication"/>
    <property type="evidence" value="ECO:0007669"/>
    <property type="project" value="UniProtKB-KW"/>
</dbReference>
<keyword evidence="4" id="KW-0808">Transferase</keyword>
<dbReference type="GO" id="GO:0004519">
    <property type="term" value="F:endonuclease activity"/>
    <property type="evidence" value="ECO:0007669"/>
    <property type="project" value="UniProtKB-KW"/>
</dbReference>
<evidence type="ECO:0000256" key="4">
    <source>
        <dbReference type="ARBA" id="ARBA00022679"/>
    </source>
</evidence>
<evidence type="ECO:0000256" key="1">
    <source>
        <dbReference type="ARBA" id="ARBA00004147"/>
    </source>
</evidence>
<dbReference type="GO" id="GO:0016787">
    <property type="term" value="F:hydrolase activity"/>
    <property type="evidence" value="ECO:0007669"/>
    <property type="project" value="UniProtKB-KW"/>
</dbReference>
<keyword evidence="8" id="KW-0479">Metal-binding</keyword>
<evidence type="ECO:0000313" key="15">
    <source>
        <dbReference type="EMBL" id="QJQ37741.1"/>
    </source>
</evidence>
<keyword evidence="11" id="KW-0378">Hydrolase</keyword>